<gene>
    <name evidence="3" type="ORF">CEXT_800581</name>
</gene>
<organism evidence="3 4">
    <name type="scientific">Caerostris extrusa</name>
    <name type="common">Bark spider</name>
    <name type="synonym">Caerostris bankana</name>
    <dbReference type="NCBI Taxonomy" id="172846"/>
    <lineage>
        <taxon>Eukaryota</taxon>
        <taxon>Metazoa</taxon>
        <taxon>Ecdysozoa</taxon>
        <taxon>Arthropoda</taxon>
        <taxon>Chelicerata</taxon>
        <taxon>Arachnida</taxon>
        <taxon>Araneae</taxon>
        <taxon>Araneomorphae</taxon>
        <taxon>Entelegynae</taxon>
        <taxon>Araneoidea</taxon>
        <taxon>Araneidae</taxon>
        <taxon>Caerostris</taxon>
    </lineage>
</organism>
<dbReference type="AlphaFoldDB" id="A0AAV4M820"/>
<comment type="caution">
    <text evidence="3">The sequence shown here is derived from an EMBL/GenBank/DDBJ whole genome shotgun (WGS) entry which is preliminary data.</text>
</comment>
<name>A0AAV4M820_CAEEX</name>
<feature type="signal peptide" evidence="2">
    <location>
        <begin position="1"/>
        <end position="19"/>
    </location>
</feature>
<dbReference type="EMBL" id="BPLR01001972">
    <property type="protein sequence ID" value="GIX68514.1"/>
    <property type="molecule type" value="Genomic_DNA"/>
</dbReference>
<accession>A0AAV4M820</accession>
<reference evidence="3 4" key="1">
    <citation type="submission" date="2021-06" db="EMBL/GenBank/DDBJ databases">
        <title>Caerostris extrusa draft genome.</title>
        <authorList>
            <person name="Kono N."/>
            <person name="Arakawa K."/>
        </authorList>
    </citation>
    <scope>NUCLEOTIDE SEQUENCE [LARGE SCALE GENOMIC DNA]</scope>
</reference>
<protein>
    <submittedName>
        <fullName evidence="3">Uncharacterized protein</fullName>
    </submittedName>
</protein>
<dbReference type="Proteomes" id="UP001054945">
    <property type="component" value="Unassembled WGS sequence"/>
</dbReference>
<feature type="chain" id="PRO_5043315805" evidence="2">
    <location>
        <begin position="20"/>
        <end position="137"/>
    </location>
</feature>
<feature type="region of interest" description="Disordered" evidence="1">
    <location>
        <begin position="30"/>
        <end position="58"/>
    </location>
</feature>
<evidence type="ECO:0000313" key="4">
    <source>
        <dbReference type="Proteomes" id="UP001054945"/>
    </source>
</evidence>
<evidence type="ECO:0000256" key="2">
    <source>
        <dbReference type="SAM" id="SignalP"/>
    </source>
</evidence>
<keyword evidence="2" id="KW-0732">Signal</keyword>
<keyword evidence="4" id="KW-1185">Reference proteome</keyword>
<sequence length="137" mass="15030">MSKFHKWCLVLLIVVTIFAYGIKCDDDCDDPADDSPNSNGNNNGKPSSTKSDDSKSGGPIGETAIDIIEGIEKTIKFHLTSLINNLRLDLLDLHPTTFGFYLFEATFDGANFQDKTVTQFPRFPASNIAIGDGDRIL</sequence>
<evidence type="ECO:0000256" key="1">
    <source>
        <dbReference type="SAM" id="MobiDB-lite"/>
    </source>
</evidence>
<evidence type="ECO:0000313" key="3">
    <source>
        <dbReference type="EMBL" id="GIX68514.1"/>
    </source>
</evidence>
<feature type="compositionally biased region" description="Low complexity" evidence="1">
    <location>
        <begin position="34"/>
        <end position="49"/>
    </location>
</feature>
<proteinExistence type="predicted"/>